<feature type="transmembrane region" description="Helical" evidence="6">
    <location>
        <begin position="296"/>
        <end position="319"/>
    </location>
</feature>
<evidence type="ECO:0000259" key="7">
    <source>
        <dbReference type="PROSITE" id="PS50850"/>
    </source>
</evidence>
<feature type="transmembrane region" description="Helical" evidence="6">
    <location>
        <begin position="239"/>
        <end position="260"/>
    </location>
</feature>
<feature type="transmembrane region" description="Helical" evidence="6">
    <location>
        <begin position="103"/>
        <end position="124"/>
    </location>
</feature>
<comment type="caution">
    <text evidence="8">The sequence shown here is derived from an EMBL/GenBank/DDBJ whole genome shotgun (WGS) entry which is preliminary data.</text>
</comment>
<sequence length="389" mass="41109">MSVLVQLFANRQFQCIALVQMLTVFSTNLLAPVLPVHFKLQGLSEAEIGFIMGVVSLGALVVRPWSGLSVDLRGSRWTILFGQILTTIGIAAFVWTTNFWPLLLLRFFQGIAMAFYGTGSITFASCVETPENTSAAIAYFSLFTMIGLGLGTSIAPLTYGSLGFSTVIAISLTAVLGALLFMWFGSRPVPRCESDLRVPFRTVLTMKVVLAPSVCLFASNFALGTAFTFVPLLALAQGIGQYFVFFVAFSVAVVCARLGVQTINSRWGAVRTSIGASILNALSALLLAVLPSVFTYAVAGILIGFGFGIVYPTLAGYLVQHVNPANKGTALSILSGAGDIGNALGASVLGIVAQTLGFTAVFSGAALVIAACTYYFQSALLTRRQAGMH</sequence>
<dbReference type="Proteomes" id="UP000295063">
    <property type="component" value="Unassembled WGS sequence"/>
</dbReference>
<dbReference type="Gene3D" id="1.20.1250.20">
    <property type="entry name" value="MFS general substrate transporter like domains"/>
    <property type="match status" value="1"/>
</dbReference>
<dbReference type="PROSITE" id="PS00217">
    <property type="entry name" value="SUGAR_TRANSPORT_2"/>
    <property type="match status" value="1"/>
</dbReference>
<dbReference type="EMBL" id="SLUI01000020">
    <property type="protein sequence ID" value="TCL32736.1"/>
    <property type="molecule type" value="Genomic_DNA"/>
</dbReference>
<dbReference type="InterPro" id="IPR036259">
    <property type="entry name" value="MFS_trans_sf"/>
</dbReference>
<organism evidence="8 9">
    <name type="scientific">Anaerospora hongkongensis</name>
    <dbReference type="NCBI Taxonomy" id="244830"/>
    <lineage>
        <taxon>Bacteria</taxon>
        <taxon>Bacillati</taxon>
        <taxon>Bacillota</taxon>
        <taxon>Negativicutes</taxon>
        <taxon>Selenomonadales</taxon>
        <taxon>Sporomusaceae</taxon>
        <taxon>Anaerospora</taxon>
    </lineage>
</organism>
<dbReference type="RefSeq" id="WP_132083322.1">
    <property type="nucleotide sequence ID" value="NZ_DALZLR010000006.1"/>
</dbReference>
<evidence type="ECO:0000256" key="1">
    <source>
        <dbReference type="ARBA" id="ARBA00004651"/>
    </source>
</evidence>
<feature type="transmembrane region" description="Helical" evidence="6">
    <location>
        <begin position="204"/>
        <end position="233"/>
    </location>
</feature>
<dbReference type="InterPro" id="IPR020846">
    <property type="entry name" value="MFS_dom"/>
</dbReference>
<feature type="transmembrane region" description="Helical" evidence="6">
    <location>
        <begin position="12"/>
        <end position="34"/>
    </location>
</feature>
<evidence type="ECO:0000256" key="2">
    <source>
        <dbReference type="ARBA" id="ARBA00022448"/>
    </source>
</evidence>
<dbReference type="InterPro" id="IPR011701">
    <property type="entry name" value="MFS"/>
</dbReference>
<feature type="transmembrane region" description="Helical" evidence="6">
    <location>
        <begin position="272"/>
        <end position="290"/>
    </location>
</feature>
<feature type="transmembrane region" description="Helical" evidence="6">
    <location>
        <begin position="358"/>
        <end position="376"/>
    </location>
</feature>
<evidence type="ECO:0000256" key="3">
    <source>
        <dbReference type="ARBA" id="ARBA00022692"/>
    </source>
</evidence>
<reference evidence="8 9" key="1">
    <citation type="submission" date="2019-03" db="EMBL/GenBank/DDBJ databases">
        <title>Genomic Encyclopedia of Type Strains, Phase IV (KMG-IV): sequencing the most valuable type-strain genomes for metagenomic binning, comparative biology and taxonomic classification.</title>
        <authorList>
            <person name="Goeker M."/>
        </authorList>
    </citation>
    <scope>NUCLEOTIDE SEQUENCE [LARGE SCALE GENOMIC DNA]</scope>
    <source>
        <strain evidence="8 9">DSM 15969</strain>
    </source>
</reference>
<feature type="transmembrane region" description="Helical" evidence="6">
    <location>
        <begin position="136"/>
        <end position="156"/>
    </location>
</feature>
<keyword evidence="3 6" id="KW-0812">Transmembrane</keyword>
<dbReference type="SUPFAM" id="SSF103473">
    <property type="entry name" value="MFS general substrate transporter"/>
    <property type="match status" value="1"/>
</dbReference>
<gene>
    <name evidence="8" type="ORF">EV210_12057</name>
</gene>
<dbReference type="AlphaFoldDB" id="A0A4R1PPL1"/>
<dbReference type="OrthoDB" id="1680268at2"/>
<keyword evidence="5 6" id="KW-0472">Membrane</keyword>
<dbReference type="InterPro" id="IPR052714">
    <property type="entry name" value="MFS_Exporter"/>
</dbReference>
<keyword evidence="2" id="KW-0813">Transport</keyword>
<feature type="transmembrane region" description="Helical" evidence="6">
    <location>
        <begin position="46"/>
        <end position="65"/>
    </location>
</feature>
<protein>
    <submittedName>
        <fullName evidence="8">Putative MFS family arabinose efflux permease</fullName>
    </submittedName>
</protein>
<dbReference type="GO" id="GO:0005886">
    <property type="term" value="C:plasma membrane"/>
    <property type="evidence" value="ECO:0007669"/>
    <property type="project" value="UniProtKB-SubCell"/>
</dbReference>
<dbReference type="PROSITE" id="PS50850">
    <property type="entry name" value="MFS"/>
    <property type="match status" value="1"/>
</dbReference>
<keyword evidence="9" id="KW-1185">Reference proteome</keyword>
<evidence type="ECO:0000313" key="9">
    <source>
        <dbReference type="Proteomes" id="UP000295063"/>
    </source>
</evidence>
<evidence type="ECO:0000313" key="8">
    <source>
        <dbReference type="EMBL" id="TCL32736.1"/>
    </source>
</evidence>
<dbReference type="GO" id="GO:0022857">
    <property type="term" value="F:transmembrane transporter activity"/>
    <property type="evidence" value="ECO:0007669"/>
    <property type="project" value="InterPro"/>
</dbReference>
<name>A0A4R1PPL1_9FIRM</name>
<keyword evidence="4 6" id="KW-1133">Transmembrane helix</keyword>
<feature type="transmembrane region" description="Helical" evidence="6">
    <location>
        <begin position="331"/>
        <end position="352"/>
    </location>
</feature>
<dbReference type="PANTHER" id="PTHR23531:SF1">
    <property type="entry name" value="QUINOLENE RESISTANCE PROTEIN NORA"/>
    <property type="match status" value="1"/>
</dbReference>
<evidence type="ECO:0000256" key="4">
    <source>
        <dbReference type="ARBA" id="ARBA00022989"/>
    </source>
</evidence>
<dbReference type="InterPro" id="IPR005829">
    <property type="entry name" value="Sugar_transporter_CS"/>
</dbReference>
<feature type="transmembrane region" description="Helical" evidence="6">
    <location>
        <begin position="77"/>
        <end position="97"/>
    </location>
</feature>
<feature type="domain" description="Major facilitator superfamily (MFS) profile" evidence="7">
    <location>
        <begin position="12"/>
        <end position="381"/>
    </location>
</feature>
<proteinExistence type="predicted"/>
<evidence type="ECO:0000256" key="5">
    <source>
        <dbReference type="ARBA" id="ARBA00023136"/>
    </source>
</evidence>
<accession>A0A4R1PPL1</accession>
<dbReference type="Pfam" id="PF07690">
    <property type="entry name" value="MFS_1"/>
    <property type="match status" value="1"/>
</dbReference>
<evidence type="ECO:0000256" key="6">
    <source>
        <dbReference type="SAM" id="Phobius"/>
    </source>
</evidence>
<dbReference type="PANTHER" id="PTHR23531">
    <property type="entry name" value="QUINOLENE RESISTANCE PROTEIN NORA"/>
    <property type="match status" value="1"/>
</dbReference>
<feature type="transmembrane region" description="Helical" evidence="6">
    <location>
        <begin position="162"/>
        <end position="184"/>
    </location>
</feature>
<comment type="subcellular location">
    <subcellularLocation>
        <location evidence="1">Cell membrane</location>
        <topology evidence="1">Multi-pass membrane protein</topology>
    </subcellularLocation>
</comment>